<protein>
    <recommendedName>
        <fullName evidence="2">EamA domain-containing protein</fullName>
    </recommendedName>
</protein>
<dbReference type="Proteomes" id="UP000216361">
    <property type="component" value="Unassembled WGS sequence"/>
</dbReference>
<evidence type="ECO:0000256" key="1">
    <source>
        <dbReference type="SAM" id="Phobius"/>
    </source>
</evidence>
<dbReference type="OrthoDB" id="8770617at2"/>
<evidence type="ECO:0000313" key="3">
    <source>
        <dbReference type="EMBL" id="OYQ17764.1"/>
    </source>
</evidence>
<feature type="transmembrane region" description="Helical" evidence="1">
    <location>
        <begin position="21"/>
        <end position="39"/>
    </location>
</feature>
<proteinExistence type="predicted"/>
<organism evidence="3 4">
    <name type="scientific">Elstera cyanobacteriorum</name>
    <dbReference type="NCBI Taxonomy" id="2022747"/>
    <lineage>
        <taxon>Bacteria</taxon>
        <taxon>Pseudomonadati</taxon>
        <taxon>Pseudomonadota</taxon>
        <taxon>Alphaproteobacteria</taxon>
        <taxon>Rhodospirillales</taxon>
        <taxon>Rhodospirillaceae</taxon>
        <taxon>Elstera</taxon>
    </lineage>
</organism>
<keyword evidence="4" id="KW-1185">Reference proteome</keyword>
<evidence type="ECO:0000259" key="2">
    <source>
        <dbReference type="Pfam" id="PF00892"/>
    </source>
</evidence>
<dbReference type="GO" id="GO:0016020">
    <property type="term" value="C:membrane"/>
    <property type="evidence" value="ECO:0007669"/>
    <property type="project" value="InterPro"/>
</dbReference>
<dbReference type="PANTHER" id="PTHR22911">
    <property type="entry name" value="ACYL-MALONYL CONDENSING ENZYME-RELATED"/>
    <property type="match status" value="1"/>
</dbReference>
<comment type="caution">
    <text evidence="3">The sequence shown here is derived from an EMBL/GenBank/DDBJ whole genome shotgun (WGS) entry which is preliminary data.</text>
</comment>
<feature type="transmembrane region" description="Helical" evidence="1">
    <location>
        <begin position="225"/>
        <end position="246"/>
    </location>
</feature>
<dbReference type="Pfam" id="PF00892">
    <property type="entry name" value="EamA"/>
    <property type="match status" value="2"/>
</dbReference>
<dbReference type="EMBL" id="NOXS01000033">
    <property type="protein sequence ID" value="OYQ17764.1"/>
    <property type="molecule type" value="Genomic_DNA"/>
</dbReference>
<feature type="transmembrane region" description="Helical" evidence="1">
    <location>
        <begin position="281"/>
        <end position="297"/>
    </location>
</feature>
<feature type="transmembrane region" description="Helical" evidence="1">
    <location>
        <begin position="108"/>
        <end position="130"/>
    </location>
</feature>
<keyword evidence="1" id="KW-1133">Transmembrane helix</keyword>
<feature type="transmembrane region" description="Helical" evidence="1">
    <location>
        <begin position="161"/>
        <end position="182"/>
    </location>
</feature>
<dbReference type="InterPro" id="IPR037185">
    <property type="entry name" value="EmrE-like"/>
</dbReference>
<feature type="domain" description="EamA" evidence="2">
    <location>
        <begin position="164"/>
        <end position="297"/>
    </location>
</feature>
<dbReference type="RefSeq" id="WP_094409326.1">
    <property type="nucleotide sequence ID" value="NZ_BMJZ01000002.1"/>
</dbReference>
<dbReference type="AlphaFoldDB" id="A0A255XN00"/>
<name>A0A255XN00_9PROT</name>
<sequence length="300" mass="30835">MTSPSLTLSMTTRGGMSRTQCFLLLMLAQVAIGVGPLMVRQVDVGPADSAFWRLSLSLLAWVGIALFLPRGKVGLKPGVKAASLLLGAGIAFAADLTTYHFALMHTAIANATFLANLSPLLVALGAWALFGEKPARRALIALAVALLGAAIMTGFPHKAGTIAWGDGLALIACLFYTLYLLLTRRLAGAVSDWTVILWTSFGSVAAALVLAAFRGGVTFPHSASGWAAVLGLGLISQTMGQGLTLITLARLPAASGSLMLLAGPVVAMLSGWAVYGETPGLDQALGGAVILAALVLARRG</sequence>
<keyword evidence="1" id="KW-0812">Transmembrane</keyword>
<feature type="transmembrane region" description="Helical" evidence="1">
    <location>
        <begin position="194"/>
        <end position="213"/>
    </location>
</feature>
<feature type="transmembrane region" description="Helical" evidence="1">
    <location>
        <begin position="81"/>
        <end position="102"/>
    </location>
</feature>
<feature type="transmembrane region" description="Helical" evidence="1">
    <location>
        <begin position="137"/>
        <end position="155"/>
    </location>
</feature>
<gene>
    <name evidence="3" type="ORF">CHR90_12330</name>
</gene>
<feature type="transmembrane region" description="Helical" evidence="1">
    <location>
        <begin position="258"/>
        <end position="275"/>
    </location>
</feature>
<accession>A0A255XN00</accession>
<keyword evidence="1" id="KW-0472">Membrane</keyword>
<feature type="transmembrane region" description="Helical" evidence="1">
    <location>
        <begin position="51"/>
        <end position="69"/>
    </location>
</feature>
<reference evidence="3 4" key="1">
    <citation type="submission" date="2017-07" db="EMBL/GenBank/DDBJ databases">
        <title>Elstera cyanobacteriorum sp. nov., a novel bacterium isolated from cyanobacterial aggregates in a eutrophic lake.</title>
        <authorList>
            <person name="Cai H."/>
        </authorList>
    </citation>
    <scope>NUCLEOTIDE SEQUENCE [LARGE SCALE GENOMIC DNA]</scope>
    <source>
        <strain evidence="3 4">TH019</strain>
    </source>
</reference>
<evidence type="ECO:0000313" key="4">
    <source>
        <dbReference type="Proteomes" id="UP000216361"/>
    </source>
</evidence>
<dbReference type="SUPFAM" id="SSF103481">
    <property type="entry name" value="Multidrug resistance efflux transporter EmrE"/>
    <property type="match status" value="2"/>
</dbReference>
<feature type="domain" description="EamA" evidence="2">
    <location>
        <begin position="22"/>
        <end position="153"/>
    </location>
</feature>
<dbReference type="PANTHER" id="PTHR22911:SF76">
    <property type="entry name" value="EAMA DOMAIN-CONTAINING PROTEIN"/>
    <property type="match status" value="1"/>
</dbReference>
<dbReference type="InterPro" id="IPR000620">
    <property type="entry name" value="EamA_dom"/>
</dbReference>